<dbReference type="PROSITE" id="PS51192">
    <property type="entry name" value="HELICASE_ATP_BIND_1"/>
    <property type="match status" value="1"/>
</dbReference>
<dbReference type="GO" id="GO:0005524">
    <property type="term" value="F:ATP binding"/>
    <property type="evidence" value="ECO:0007669"/>
    <property type="project" value="InterPro"/>
</dbReference>
<feature type="domain" description="SecA family profile" evidence="7">
    <location>
        <begin position="396"/>
        <end position="1005"/>
    </location>
</feature>
<accession>A0AA38HYQ5</accession>
<sequence length="1729" mass="197537">MIRGDKESHDRERQEIADAGFQSHKIFPEAQEATLAKLFGRSPYEKNDIVTTAESLLQRAGYDCKTQLQVFENIDEFDEALTKDPKPVFFIYGKSKNCWVLFCLLTEKKTKKVLYKDSSGCNISQNLEDRLRRKLVSVDILANTERGHRVDEDYSYGPVCVRNLTIFLNGIKKDAQKFANEFLQQKFYSTADLNQDKLWNVNNGVNELSKNKEFLEELREFFNSIPSLEFTDDYNTIFEEELKKEEIDHERILKARKACYSKENLEKIKDSFKIDKAEDELEYSFQIEKKFPSEMKKLQNVLKLLNNIEVDDTLYKALEFISKVLHLDADKLKSYYKFDKEKGPKGEDKLVPRSISDIIQELPELKKPSPDACTPFDQLMEEMRLGMDPYPVDPNQDKEKTEDSSEQQQDKEEIEAKYHLVKSKYAQWKRKNIEDIRTWAVQIKGHLTGSTDDISEAIAIMDRAFNLLSGGFRLRDTQILAALIFLHKQENQGRLCQIQTGEGKTNIVSLLAVVKALQGFKVDVITSNPLLADDGVKETETFYSVFNLTVSTNNPSTNGESKIGYIADILYGTISNFQFDYLKDSFEGYTIRRNRPFGQVILDEVDSMLVDNGGHIAKLASPFPGMECLRYIYIKIWQALYKAEAEFVKENQSKFTKFLEGSPSEEEYERFIEDMAEDEHEVLKKKIKDSNPTNVPLVPLHLKHYIESKLDTWIKNAIHAKYNCHEHQQYRILENEATKEKFVAPVDYLNTGVTMKNTIWSNGLHQFVQLKHNLYLTFESLTSSFISNIGYIKNYDSKNIFGLTGTLGSRAEQDLLAHIYKVSYAKLPTYKEKKFEELCGVVVSDDLWSTQTTIEILKKIDQQRAVLAIFETEQDLLTIEENLNLLQCKDFRVRIYSNEDDAEETGEKVKVGDIILATNIAGRGTNFRTEGSLEETGGLHVLVAFLPCNKRVEDQAFGRTSRQGNSGSGQLVIRQSEVDELEINANADFEQIKRERDNLEKRRLEDINKVLVKELAFKDDLFKQFSKFYRQWKDGKSQREDEFVANDMKEFWAFWLEKKNYNIENIQGVKVDDAFHSFLKEADAITNGKISHNPFYSIGLSEFYLETDNTEKAMEELKHAIAVGKNHAELLIGANVKLFEVAILNGEQFKERFKKAIGKIFFIETHDTEAYKKEASEYLNKAKISIETEMNYFKNQFFNAEENLSEELKNILVTEDNPFVDHICSRYFALKIHQQNIDELLEKLKDRSVQLDIGGKVPTFLENLEKADPAIKEVLFDSELTELQSIGVDALYCLKEIPDVPDVVIDAARSEIIAGISLLCIGLIFPPAFGTVCGQAADLISGAIIDVVMAIIIPEEVNTHDYMKTKFISYGKSLVTLGFSAVTQCTRILKKAINYCRKLTTFLKGATKFKKVCESLAKLVEKLQKYLEKLLEVAKFNKLSKAAQLNKMQQLKNANNLDELNKLGGLKKLNELEGLIGNLEEMTRTDLLVDFVKTVSKQTAKSLTQSIVKTQIVEPLVDKALHNFTSTILEKITQSLKTSLQHESVLQTLKATKREEIDAAVEDFLEMNFFEEKVQKFAPKLISMLKKKLKLSASKVQILSIAVTAGIDLSELLRYGTFFAEELDKKLSGGESDNNVEEVVDEICSKVAAQMLEMMKKILSEGKDIGEVVVKDVVHGKNFHSVLGLDPQASIDEVKNRFRKIVLELHADKNCDPARIEEIKAAYMGIIGV</sequence>
<dbReference type="SUPFAM" id="SSF46565">
    <property type="entry name" value="Chaperone J-domain"/>
    <property type="match status" value="1"/>
</dbReference>
<keyword evidence="1" id="KW-0813">Transport</keyword>
<dbReference type="Proteomes" id="UP001168821">
    <property type="component" value="Unassembled WGS sequence"/>
</dbReference>
<evidence type="ECO:0000256" key="2">
    <source>
        <dbReference type="ARBA" id="ARBA00023010"/>
    </source>
</evidence>
<dbReference type="InterPro" id="IPR027417">
    <property type="entry name" value="P-loop_NTPase"/>
</dbReference>
<dbReference type="InterPro" id="IPR014001">
    <property type="entry name" value="Helicase_ATP-bd"/>
</dbReference>
<feature type="domain" description="J" evidence="5">
    <location>
        <begin position="1678"/>
        <end position="1729"/>
    </location>
</feature>
<keyword evidence="3" id="KW-0175">Coiled coil</keyword>
<dbReference type="PANTHER" id="PTHR30612:SF0">
    <property type="entry name" value="CHLOROPLAST PROTEIN-TRANSPORTING ATPASE"/>
    <property type="match status" value="1"/>
</dbReference>
<dbReference type="SMART" id="SM00957">
    <property type="entry name" value="SecA_DEAD"/>
    <property type="match status" value="1"/>
</dbReference>
<feature type="coiled-coil region" evidence="3">
    <location>
        <begin position="982"/>
        <end position="1009"/>
    </location>
</feature>
<dbReference type="PROSITE" id="PS50076">
    <property type="entry name" value="DNAJ_2"/>
    <property type="match status" value="1"/>
</dbReference>
<evidence type="ECO:0000313" key="8">
    <source>
        <dbReference type="EMBL" id="KAJ3645482.1"/>
    </source>
</evidence>
<evidence type="ECO:0000256" key="1">
    <source>
        <dbReference type="ARBA" id="ARBA00022927"/>
    </source>
</evidence>
<evidence type="ECO:0000259" key="6">
    <source>
        <dbReference type="PROSITE" id="PS51192"/>
    </source>
</evidence>
<dbReference type="EMBL" id="JALNTZ010000007">
    <property type="protein sequence ID" value="KAJ3645482.1"/>
    <property type="molecule type" value="Genomic_DNA"/>
</dbReference>
<dbReference type="InterPro" id="IPR011115">
    <property type="entry name" value="SecA_DEAD"/>
</dbReference>
<evidence type="ECO:0000259" key="7">
    <source>
        <dbReference type="PROSITE" id="PS51196"/>
    </source>
</evidence>
<evidence type="ECO:0000256" key="3">
    <source>
        <dbReference type="SAM" id="Coils"/>
    </source>
</evidence>
<dbReference type="Gene3D" id="1.10.287.110">
    <property type="entry name" value="DnaJ domain"/>
    <property type="match status" value="1"/>
</dbReference>
<dbReference type="GO" id="GO:0016020">
    <property type="term" value="C:membrane"/>
    <property type="evidence" value="ECO:0007669"/>
    <property type="project" value="InterPro"/>
</dbReference>
<feature type="region of interest" description="Disordered" evidence="4">
    <location>
        <begin position="386"/>
        <end position="412"/>
    </location>
</feature>
<dbReference type="Pfam" id="PF07517">
    <property type="entry name" value="SecA_DEAD"/>
    <property type="match status" value="1"/>
</dbReference>
<keyword evidence="2" id="KW-0811">Translocation</keyword>
<evidence type="ECO:0000313" key="9">
    <source>
        <dbReference type="Proteomes" id="UP001168821"/>
    </source>
</evidence>
<dbReference type="SUPFAM" id="SSF81767">
    <property type="entry name" value="Pre-protein crosslinking domain of SecA"/>
    <property type="match status" value="1"/>
</dbReference>
<dbReference type="CDD" id="cd06257">
    <property type="entry name" value="DnaJ"/>
    <property type="match status" value="1"/>
</dbReference>
<gene>
    <name evidence="8" type="ORF">Zmor_023132</name>
</gene>
<dbReference type="SUPFAM" id="SSF52540">
    <property type="entry name" value="P-loop containing nucleoside triphosphate hydrolases"/>
    <property type="match status" value="2"/>
</dbReference>
<dbReference type="InterPro" id="IPR036670">
    <property type="entry name" value="SecA_X-link_sf"/>
</dbReference>
<organism evidence="8 9">
    <name type="scientific">Zophobas morio</name>
    <dbReference type="NCBI Taxonomy" id="2755281"/>
    <lineage>
        <taxon>Eukaryota</taxon>
        <taxon>Metazoa</taxon>
        <taxon>Ecdysozoa</taxon>
        <taxon>Arthropoda</taxon>
        <taxon>Hexapoda</taxon>
        <taxon>Insecta</taxon>
        <taxon>Pterygota</taxon>
        <taxon>Neoptera</taxon>
        <taxon>Endopterygota</taxon>
        <taxon>Coleoptera</taxon>
        <taxon>Polyphaga</taxon>
        <taxon>Cucujiformia</taxon>
        <taxon>Tenebrionidae</taxon>
        <taxon>Zophobas</taxon>
    </lineage>
</organism>
<dbReference type="Gene3D" id="3.40.50.300">
    <property type="entry name" value="P-loop containing nucleotide triphosphate hydrolases"/>
    <property type="match status" value="2"/>
</dbReference>
<keyword evidence="1" id="KW-0653">Protein transport</keyword>
<evidence type="ECO:0008006" key="10">
    <source>
        <dbReference type="Google" id="ProtNLM"/>
    </source>
</evidence>
<dbReference type="InterPro" id="IPR036869">
    <property type="entry name" value="J_dom_sf"/>
</dbReference>
<dbReference type="InterPro" id="IPR014018">
    <property type="entry name" value="SecA_motor_DEAD"/>
</dbReference>
<feature type="domain" description="Helicase ATP-binding" evidence="6">
    <location>
        <begin position="485"/>
        <end position="640"/>
    </location>
</feature>
<reference evidence="8" key="1">
    <citation type="journal article" date="2023" name="G3 (Bethesda)">
        <title>Whole genome assemblies of Zophobas morio and Tenebrio molitor.</title>
        <authorList>
            <person name="Kaur S."/>
            <person name="Stinson S.A."/>
            <person name="diCenzo G.C."/>
        </authorList>
    </citation>
    <scope>NUCLEOTIDE SEQUENCE</scope>
    <source>
        <strain evidence="8">QUZm001</strain>
    </source>
</reference>
<dbReference type="PRINTS" id="PR00906">
    <property type="entry name" value="SECA"/>
</dbReference>
<evidence type="ECO:0000259" key="5">
    <source>
        <dbReference type="PROSITE" id="PS50076"/>
    </source>
</evidence>
<dbReference type="GO" id="GO:0017038">
    <property type="term" value="P:protein import"/>
    <property type="evidence" value="ECO:0007669"/>
    <property type="project" value="InterPro"/>
</dbReference>
<proteinExistence type="predicted"/>
<keyword evidence="9" id="KW-1185">Reference proteome</keyword>
<dbReference type="InterPro" id="IPR000185">
    <property type="entry name" value="SecA"/>
</dbReference>
<dbReference type="GO" id="GO:0006605">
    <property type="term" value="P:protein targeting"/>
    <property type="evidence" value="ECO:0007669"/>
    <property type="project" value="InterPro"/>
</dbReference>
<name>A0AA38HYQ5_9CUCU</name>
<dbReference type="GO" id="GO:0006886">
    <property type="term" value="P:intracellular protein transport"/>
    <property type="evidence" value="ECO:0007669"/>
    <property type="project" value="InterPro"/>
</dbReference>
<dbReference type="PANTHER" id="PTHR30612">
    <property type="entry name" value="SECA INNER MEMBRANE COMPONENT OF SEC PROTEIN SECRETION SYSTEM"/>
    <property type="match status" value="1"/>
</dbReference>
<dbReference type="Gene3D" id="3.90.1440.10">
    <property type="entry name" value="SecA, preprotein cross-linking domain"/>
    <property type="match status" value="1"/>
</dbReference>
<dbReference type="PROSITE" id="PS51196">
    <property type="entry name" value="SECA_MOTOR_DEAD"/>
    <property type="match status" value="1"/>
</dbReference>
<dbReference type="InterPro" id="IPR001623">
    <property type="entry name" value="DnaJ_domain"/>
</dbReference>
<comment type="caution">
    <text evidence="8">The sequence shown here is derived from an EMBL/GenBank/DDBJ whole genome shotgun (WGS) entry which is preliminary data.</text>
</comment>
<evidence type="ECO:0000256" key="4">
    <source>
        <dbReference type="SAM" id="MobiDB-lite"/>
    </source>
</evidence>
<feature type="compositionally biased region" description="Basic and acidic residues" evidence="4">
    <location>
        <begin position="395"/>
        <end position="412"/>
    </location>
</feature>
<protein>
    <recommendedName>
        <fullName evidence="10">Protein translocase subunit SecA</fullName>
    </recommendedName>
</protein>